<name>A0A250XL23_9CHLO</name>
<dbReference type="InterPro" id="IPR016024">
    <property type="entry name" value="ARM-type_fold"/>
</dbReference>
<feature type="compositionally biased region" description="Polar residues" evidence="1">
    <location>
        <begin position="2190"/>
        <end position="2200"/>
    </location>
</feature>
<feature type="compositionally biased region" description="Low complexity" evidence="1">
    <location>
        <begin position="1744"/>
        <end position="1758"/>
    </location>
</feature>
<dbReference type="EMBL" id="BEGY01000102">
    <property type="protein sequence ID" value="GAX83592.1"/>
    <property type="molecule type" value="Genomic_DNA"/>
</dbReference>
<feature type="region of interest" description="Disordered" evidence="1">
    <location>
        <begin position="1902"/>
        <end position="1922"/>
    </location>
</feature>
<evidence type="ECO:0000313" key="2">
    <source>
        <dbReference type="EMBL" id="GAX83592.1"/>
    </source>
</evidence>
<dbReference type="SUPFAM" id="SSF48371">
    <property type="entry name" value="ARM repeat"/>
    <property type="match status" value="2"/>
</dbReference>
<comment type="caution">
    <text evidence="2">The sequence shown here is derived from an EMBL/GenBank/DDBJ whole genome shotgun (WGS) entry which is preliminary data.</text>
</comment>
<proteinExistence type="predicted"/>
<keyword evidence="3" id="KW-1185">Reference proteome</keyword>
<dbReference type="STRING" id="1157962.A0A250XL23"/>
<feature type="compositionally biased region" description="Polar residues" evidence="1">
    <location>
        <begin position="1661"/>
        <end position="1690"/>
    </location>
</feature>
<protein>
    <submittedName>
        <fullName evidence="2">Uncharacterized protein</fullName>
    </submittedName>
</protein>
<feature type="compositionally biased region" description="Low complexity" evidence="1">
    <location>
        <begin position="1697"/>
        <end position="1706"/>
    </location>
</feature>
<feature type="region of interest" description="Disordered" evidence="1">
    <location>
        <begin position="301"/>
        <end position="326"/>
    </location>
</feature>
<feature type="compositionally biased region" description="Basic and acidic residues" evidence="1">
    <location>
        <begin position="2094"/>
        <end position="2105"/>
    </location>
</feature>
<dbReference type="Proteomes" id="UP000232323">
    <property type="component" value="Unassembled WGS sequence"/>
</dbReference>
<dbReference type="InterPro" id="IPR011989">
    <property type="entry name" value="ARM-like"/>
</dbReference>
<dbReference type="Gene3D" id="1.25.10.10">
    <property type="entry name" value="Leucine-rich Repeat Variant"/>
    <property type="match status" value="1"/>
</dbReference>
<feature type="region of interest" description="Disordered" evidence="1">
    <location>
        <begin position="695"/>
        <end position="744"/>
    </location>
</feature>
<feature type="region of interest" description="Disordered" evidence="1">
    <location>
        <begin position="1797"/>
        <end position="1824"/>
    </location>
</feature>
<organism evidence="2 3">
    <name type="scientific">Chlamydomonas eustigma</name>
    <dbReference type="NCBI Taxonomy" id="1157962"/>
    <lineage>
        <taxon>Eukaryota</taxon>
        <taxon>Viridiplantae</taxon>
        <taxon>Chlorophyta</taxon>
        <taxon>core chlorophytes</taxon>
        <taxon>Chlorophyceae</taxon>
        <taxon>CS clade</taxon>
        <taxon>Chlamydomonadales</taxon>
        <taxon>Chlamydomonadaceae</taxon>
        <taxon>Chlamydomonas</taxon>
    </lineage>
</organism>
<feature type="compositionally biased region" description="Low complexity" evidence="1">
    <location>
        <begin position="1801"/>
        <end position="1819"/>
    </location>
</feature>
<feature type="compositionally biased region" description="Low complexity" evidence="1">
    <location>
        <begin position="1723"/>
        <end position="1737"/>
    </location>
</feature>
<feature type="region of interest" description="Disordered" evidence="1">
    <location>
        <begin position="1661"/>
        <end position="1782"/>
    </location>
</feature>
<evidence type="ECO:0000313" key="3">
    <source>
        <dbReference type="Proteomes" id="UP000232323"/>
    </source>
</evidence>
<feature type="compositionally biased region" description="Polar residues" evidence="1">
    <location>
        <begin position="2132"/>
        <end position="2151"/>
    </location>
</feature>
<evidence type="ECO:0000256" key="1">
    <source>
        <dbReference type="SAM" id="MobiDB-lite"/>
    </source>
</evidence>
<gene>
    <name evidence="2" type="ORF">CEUSTIGMA_g11017.t1</name>
</gene>
<sequence length="2872" mass="312373">MVQTFYLKARLDGDSSEQAVNVPIIRTTSSRKKVLHADTAGAADCSAKAIIFSTTDKISQVRDGISKLLGKDPHAWALTGEKRVEMVEKDDLRYITIHTTLAGTESNLFIEELYFDPRLSFPPGTAEAHSMQTSHVFSQKLRALVSNEDWIEAMDCMPLDAVKRREVMVSFLKAKMASMGDVDLMAEGCTGLWEMTLNREHHAQITPECVAQVLSMLEVSDIRVLLPASATIWALSTNSASRRKLLDHNAIPSLLSCISRAQQMSPFSISEGSAALMKEALSRDKGLVALKRRVSLDKPVPLSPLGRKLSGLSPNSGNGEKQQSIKLQRSLTLSSVLEGRAATGDMIEGSVTAADDYPPPFQLLRFPSKGTTIVAGQEPILDRDFDHGSMVAGIHSAVDKERAFQHQLLRNLLRNLFGTVAMLSVDRPCRQALMQQDSAFKTLLTATSHTHIPPPPASNATGRSVYLRSAGGASGQLPPPSRLSSGLFTSTRNCSAAAAPVSDAFNSGQMGSKLGSALLAGASVPGGPLLVGPPSRIGAPAAAAAAAPGDFDAAGGHVGATLGSNSLVTSDALLPVSETDSLVDEDLSALYQNAETIAVRRLEAIRALTSFLQRDGEARIAVVNAGGLNLIISLLEPKDPAGESVQFCASLSMAAITGDEAAMKLIMQRGEGLALLNAATGLLKDTMRRISDELSTRVNRESPPPPSPHSPTRGSRAEREITLVSPATSKPAEPISMKNNKAVKGQASATASYVEKASESRVETSYPWPDSQSHKEKLTSLLQLAVSSTNSIQNICSACPTASPMPLLVEHLEVIAEAARQCWQIAGTPPGSGQNTLEPLGEASRNLATALAYLAATSSETADMLMSVPEDLVVRVLVELSLVVETEAFKRAGEVKASACSGLAFLTCYPLGAKGEACMHGPYRRKLLELGAFGALLRADLVSLRNPPCDAMVHEACAVGLMYLCTEAGDMAPAELSMFATLMAEEESSSATAYIVAGFWILLRSEYNRKVMFNGYHSDPALVVAQAHAEYLRGVFGKQAIHASSPTITKKRGISRLTSSSTSPFSTHHTLKDVVENEERDTLTTLLGRMPTLPLSAYTDPMTKKGFIRGLSSETSLDAEFKPGAMSPRDLAQAEAELLVTRFDGALERNWGLVALVDVGGAWLPNLRSQDQSGVVKDAMVLKFFEFMTSALCLLLLDHDVSGVSNERRELDFYLLGAPPGVQSQSWWTMDAPAPKQPVEVEEGHRRALLMLVELIGIQKLLSCWKIVQLSLLTLWNLCSWHHGFERVAVEGGAPGQVLGAAYNDDWPISLRDMAGGCLGFFTERFSNMAHFPAVHLPSEIKWPLKNPPTEGLVPTIACYISLINSRLPLLELRGCLGIARIAYSAPYGATEWRRYITEAKAVATALDGIKSLLRLLKRLNRRYQDLVNGYGHAKEQLRGSYSDSEVSDAFFHIQQAATSDGGSSMVWQEAAAFQRNMTVIESSTETKNNSAGAAQPMMYVVPAGEADRKLLHLCSCVIQNMSLHPENRTPLYKAELEGATLMGRCLDKAEQVAILAKNFYNVHQDPELDFQANADFDSASRYNSSYYTSKAAGHTSGGSYILPSRPSSASTSLCPTSTSNKHAGCLTETQSAAHQRSRPGFATTLKQATDYNSKVTRSVQSLNPASSGGFQPFNTRQVPSSSRPSSAVNTHRRPLSAASSSSASAIRQANGRGAKGGNSRPTSAFTSTSVVSSATANPPPRPFSAAAAAASRSYAQSPPRPNSPHGSSAPNHARPSSAIRPKAIFEPIVERQARKAYTQEARSVSPSSERSSSTALTSRQASTSQLGYYNSQVNYSGRASRQVYQESVEYSGDEYYITSGGEVESGQDTRSVFLGWLENVDWASLDTEASWRRQRCMPMSEDAMRRSKASHVGQKERSRRGRASLLEGGVGAVEPAEQSRSIRQLLTRPVKHLWQDSPQAREHQGKARWTPTVEEYREAKRPVQYLAAHLMTVPPPAEEVKLVAYAKLMMKDAKLKLDTEDKAVPRRPSSAVRRNGQVALTVLRPVSAQASSAGNEEGSLLSASVPNALTAGAMVEEAGNIRKMDDALRTVELGESRPGVKGEDTGGLGAGSPSADDAGTDNLGSEGSGSRHFNASASRRATFRSPTIIQQRRDLPDSLDTLAEESNGGLHNHDDVEEDSGLKAARTAPASSEASSEQLKPTAFEAAVAESGLLHTDIVPLQVCIGPVRARKVMSFEVPRYKEKDAAGLAGSQVAIFEHVEGAKVGEGLYPAYQLPNGKQMYVYYDGGQLVDEVHVDDARAPGKPVTIAQALQDSLPVSDLLGQLTGLKGAAAQYIPVPLLVPLPDVHTLPVKRSDLIEESAFGDLKEDNPHIVIKATPVTKIESITVTEDARRPPTSVVVEVKPWRIEDSFFAKKPRENDSKSYLDRPAVELSSFDFDWGMCCTKSRFGKMINKWSNGKVEGLKHELRERYRALLRVFDYYSCLGSGDPFSMQINGWGDLMTWTHIVDENSPHCKLADCDLVFKATNFEEDKKTEASRLNQDNALMRAEFLEAIIRMAILKFLDPRGQGYNYTQAAPGAAHSSKPHVHQESGDDNVEDEEDRAWVADMMSVQCSDLTDACKHLMDNFIFRFTVPESKIGANEFRETRLYNEEVDRVLKKHKVFLLAVFNHYRQLAEATDDMYLDIPEWNVLMHEAGLYNKYFTVRESSIAFIWSRMRFVDECSNSKSYQRSRSLTFLEFAEALGRVADMVCPPPVADLNAIGCTSNQPTAEYYQRALEQDWYLPDRDSAPLTAPKTRLLSEKIEQVLEVITVNLMRALSARDKPQLLAKLKERRGREFRLGKTGMGSRLPIYYVVRFSVNKTGTNITCCV</sequence>
<feature type="region of interest" description="Disordered" evidence="1">
    <location>
        <begin position="2577"/>
        <end position="2596"/>
    </location>
</feature>
<feature type="region of interest" description="Disordered" evidence="1">
    <location>
        <begin position="2094"/>
        <end position="2201"/>
    </location>
</feature>
<reference evidence="2 3" key="1">
    <citation type="submission" date="2017-08" db="EMBL/GenBank/DDBJ databases">
        <title>Acidophilic green algal genome provides insights into adaptation to an acidic environment.</title>
        <authorList>
            <person name="Hirooka S."/>
            <person name="Hirose Y."/>
            <person name="Kanesaki Y."/>
            <person name="Higuchi S."/>
            <person name="Fujiwara T."/>
            <person name="Onuma R."/>
            <person name="Era A."/>
            <person name="Ohbayashi R."/>
            <person name="Uzuka A."/>
            <person name="Nozaki H."/>
            <person name="Yoshikawa H."/>
            <person name="Miyagishima S.Y."/>
        </authorList>
    </citation>
    <scope>NUCLEOTIDE SEQUENCE [LARGE SCALE GENOMIC DNA]</scope>
    <source>
        <strain evidence="2 3">NIES-2499</strain>
    </source>
</reference>
<dbReference type="OrthoDB" id="120976at2759"/>
<accession>A0A250XL23</accession>
<feature type="compositionally biased region" description="Polar residues" evidence="1">
    <location>
        <begin position="312"/>
        <end position="326"/>
    </location>
</feature>